<dbReference type="GO" id="GO:0003677">
    <property type="term" value="F:DNA binding"/>
    <property type="evidence" value="ECO:0007669"/>
    <property type="project" value="InterPro"/>
</dbReference>
<dbReference type="SMART" id="SM00382">
    <property type="entry name" value="AAA"/>
    <property type="match status" value="1"/>
</dbReference>
<dbReference type="Pfam" id="PF01078">
    <property type="entry name" value="Mg_chelatase"/>
    <property type="match status" value="1"/>
</dbReference>
<keyword evidence="2" id="KW-0547">Nucleotide-binding</keyword>
<sequence>MPAKTFSGAPIGISALLIEVEVDLSGGIHAFHIVGLADKAIDESKERIGLALKNSGLKPPLSFNKKITVNLAPADLKKEGSGYDLAIAIGFLLASGQLMGIDVSKTVFIGELALDGFVRRVPGVVSIIEYARTSGYETVYIPQANKNEAAFFASDICVIPVRTLTDLVLHLEHRHILPRLEQKITVTEQELLFDISEIAGLENAKRALEIVAAGGHNVLLKGSPGTGKTLLAKAIPSILPPLSQEESMELTKIYSVSGLLDDATPVMSYRPFRAPHHSASLPSLIGGGTNPKPGEISLAHRGVLFLDEFPEFPRHVLESLRQPLESGTVIVSRSRGTMVFPAQFILVAAMNPCPCGWYGDPRHECVCSMQSITKYQQKISGPILDRIDMVVTVPRIPFSKLNAPRNETLSSAIKERVTIARRIQYDRLREVRLFTNSEMAPKHIRKFCELDAASQQLLFQAEHTFVLSPRALHRIIRVARTIADLAQSPNIQSHHLAEALQYRDER</sequence>
<protein>
    <submittedName>
        <fullName evidence="5">Magnesium chelatase</fullName>
    </submittedName>
</protein>
<evidence type="ECO:0000313" key="5">
    <source>
        <dbReference type="EMBL" id="PIR26925.1"/>
    </source>
</evidence>
<evidence type="ECO:0000256" key="1">
    <source>
        <dbReference type="ARBA" id="ARBA00006354"/>
    </source>
</evidence>
<dbReference type="PRINTS" id="PR01657">
    <property type="entry name" value="MCMFAMILY"/>
</dbReference>
<dbReference type="AlphaFoldDB" id="A0A2H0Q074"/>
<dbReference type="InterPro" id="IPR003593">
    <property type="entry name" value="AAA+_ATPase"/>
</dbReference>
<dbReference type="EMBL" id="PCXE01000009">
    <property type="protein sequence ID" value="PIR26925.1"/>
    <property type="molecule type" value="Genomic_DNA"/>
</dbReference>
<dbReference type="InterPro" id="IPR014721">
    <property type="entry name" value="Ribsml_uS5_D2-typ_fold_subgr"/>
</dbReference>
<dbReference type="InterPro" id="IPR027417">
    <property type="entry name" value="P-loop_NTPase"/>
</dbReference>
<dbReference type="Gene3D" id="3.30.230.10">
    <property type="match status" value="1"/>
</dbReference>
<organism evidence="5 6">
    <name type="scientific">Candidatus Brennerbacteria bacterium CG11_big_fil_rev_8_21_14_0_20_43_10</name>
    <dbReference type="NCBI Taxonomy" id="1974523"/>
    <lineage>
        <taxon>Bacteria</taxon>
        <taxon>Candidatus Brenneribacteriota</taxon>
    </lineage>
</organism>
<dbReference type="InterPro" id="IPR001208">
    <property type="entry name" value="MCM_dom"/>
</dbReference>
<dbReference type="SUPFAM" id="SSF54211">
    <property type="entry name" value="Ribosomal protein S5 domain 2-like"/>
    <property type="match status" value="1"/>
</dbReference>
<dbReference type="Pfam" id="PF13541">
    <property type="entry name" value="ChlI"/>
    <property type="match status" value="1"/>
</dbReference>
<evidence type="ECO:0000313" key="6">
    <source>
        <dbReference type="Proteomes" id="UP000236846"/>
    </source>
</evidence>
<dbReference type="GO" id="GO:0005524">
    <property type="term" value="F:ATP binding"/>
    <property type="evidence" value="ECO:0007669"/>
    <property type="project" value="UniProtKB-KW"/>
</dbReference>
<evidence type="ECO:0000259" key="4">
    <source>
        <dbReference type="SMART" id="SM00382"/>
    </source>
</evidence>
<dbReference type="PANTHER" id="PTHR32039:SF7">
    <property type="entry name" value="COMPETENCE PROTEIN COMM"/>
    <property type="match status" value="1"/>
</dbReference>
<gene>
    <name evidence="5" type="ORF">COV41_00400</name>
</gene>
<dbReference type="InterPro" id="IPR000523">
    <property type="entry name" value="Mg_chelatse_chII-like_cat_dom"/>
</dbReference>
<keyword evidence="3" id="KW-0067">ATP-binding</keyword>
<dbReference type="InterPro" id="IPR025158">
    <property type="entry name" value="Mg_chelat-rel_C"/>
</dbReference>
<dbReference type="Pfam" id="PF13335">
    <property type="entry name" value="Mg_chelatase_C"/>
    <property type="match status" value="1"/>
</dbReference>
<dbReference type="InterPro" id="IPR045006">
    <property type="entry name" value="CHLI-like"/>
</dbReference>
<dbReference type="PANTHER" id="PTHR32039">
    <property type="entry name" value="MAGNESIUM-CHELATASE SUBUNIT CHLI"/>
    <property type="match status" value="1"/>
</dbReference>
<evidence type="ECO:0000256" key="2">
    <source>
        <dbReference type="ARBA" id="ARBA00022741"/>
    </source>
</evidence>
<proteinExistence type="inferred from homology"/>
<reference evidence="5 6" key="1">
    <citation type="submission" date="2017-09" db="EMBL/GenBank/DDBJ databases">
        <title>Depth-based differentiation of microbial function through sediment-hosted aquifers and enrichment of novel symbionts in the deep terrestrial subsurface.</title>
        <authorList>
            <person name="Probst A.J."/>
            <person name="Ladd B."/>
            <person name="Jarett J.K."/>
            <person name="Geller-Mcgrath D.E."/>
            <person name="Sieber C.M."/>
            <person name="Emerson J.B."/>
            <person name="Anantharaman K."/>
            <person name="Thomas B.C."/>
            <person name="Malmstrom R."/>
            <person name="Stieglmeier M."/>
            <person name="Klingl A."/>
            <person name="Woyke T."/>
            <person name="Ryan C.M."/>
            <person name="Banfield J.F."/>
        </authorList>
    </citation>
    <scope>NUCLEOTIDE SEQUENCE [LARGE SCALE GENOMIC DNA]</scope>
    <source>
        <strain evidence="5">CG11_big_fil_rev_8_21_14_0_20_43_10</strain>
    </source>
</reference>
<evidence type="ECO:0000256" key="3">
    <source>
        <dbReference type="ARBA" id="ARBA00022840"/>
    </source>
</evidence>
<accession>A0A2H0Q074</accession>
<comment type="caution">
    <text evidence="5">The sequence shown here is derived from an EMBL/GenBank/DDBJ whole genome shotgun (WGS) entry which is preliminary data.</text>
</comment>
<dbReference type="InterPro" id="IPR020568">
    <property type="entry name" value="Ribosomal_Su5_D2-typ_SF"/>
</dbReference>
<feature type="domain" description="AAA+ ATPase" evidence="4">
    <location>
        <begin position="214"/>
        <end position="397"/>
    </location>
</feature>
<dbReference type="Proteomes" id="UP000236846">
    <property type="component" value="Unassembled WGS sequence"/>
</dbReference>
<dbReference type="SUPFAM" id="SSF52540">
    <property type="entry name" value="P-loop containing nucleoside triphosphate hydrolases"/>
    <property type="match status" value="1"/>
</dbReference>
<name>A0A2H0Q074_9BACT</name>
<dbReference type="Gene3D" id="3.40.50.300">
    <property type="entry name" value="P-loop containing nucleotide triphosphate hydrolases"/>
    <property type="match status" value="1"/>
</dbReference>
<dbReference type="NCBIfam" id="TIGR00368">
    <property type="entry name" value="YifB family Mg chelatase-like AAA ATPase"/>
    <property type="match status" value="1"/>
</dbReference>
<dbReference type="InterPro" id="IPR004482">
    <property type="entry name" value="Mg_chelat-rel"/>
</dbReference>
<comment type="similarity">
    <text evidence="1">Belongs to the Mg-chelatase subunits D/I family. ComM subfamily.</text>
</comment>